<feature type="compositionally biased region" description="Polar residues" evidence="1">
    <location>
        <begin position="179"/>
        <end position="189"/>
    </location>
</feature>
<dbReference type="EMBL" id="BMHC01000014">
    <property type="protein sequence ID" value="GGI29190.1"/>
    <property type="molecule type" value="Genomic_DNA"/>
</dbReference>
<reference evidence="2" key="2">
    <citation type="submission" date="2022-12" db="EMBL/GenBank/DDBJ databases">
        <authorList>
            <person name="Sun Q."/>
            <person name="Zhou Y."/>
        </authorList>
    </citation>
    <scope>NUCLEOTIDE SEQUENCE</scope>
    <source>
        <strain evidence="2">CGMCC 1.15034</strain>
    </source>
</reference>
<comment type="caution">
    <text evidence="2">The sequence shown here is derived from an EMBL/GenBank/DDBJ whole genome shotgun (WGS) entry which is preliminary data.</text>
</comment>
<dbReference type="AlphaFoldDB" id="A0AA87WCW1"/>
<gene>
    <name evidence="2" type="ORF">GCM10010987_53160</name>
</gene>
<evidence type="ECO:0000313" key="3">
    <source>
        <dbReference type="Proteomes" id="UP000625079"/>
    </source>
</evidence>
<dbReference type="Gene3D" id="3.40.50.1110">
    <property type="entry name" value="SGNH hydrolase"/>
    <property type="match status" value="1"/>
</dbReference>
<protein>
    <submittedName>
        <fullName evidence="2">Uncharacterized protein</fullName>
    </submittedName>
</protein>
<accession>A0AA87WCW1</accession>
<sequence length="362" mass="40823">MNSSTSSFKRWLKIFFAILGTVTIGCAAASEWLIRTEVMPHDNFEWISARLRNSTQPNAAFGDSHVAAVPDYNTADFVNLGIGATTIRKMDQRVRYYFGKIKPGDVIIQADPHLFAEYRLQARGDYVPENYSEPRLRIFDPQHRGFMLGYWSAFLAKGQLVKKETTAYDQLWGTANKLQETPSPATRNDQLMAKPQAGGTPGPLAEATTNISTPPTPPAASPSPTSIEPPAPEPDSETLAKFNAFMDYEISAHTPVTDFRTRDEAGIYRNLIKFLVSSGARVCLVNYPVDRHYRVRADVIRTFNEVREFYKEVARENHIPYVSFWDRFDDPSMFQNTDHVNQNGSPILAKEARQACFDHSKS</sequence>
<dbReference type="GO" id="GO:0016788">
    <property type="term" value="F:hydrolase activity, acting on ester bonds"/>
    <property type="evidence" value="ECO:0007669"/>
    <property type="project" value="UniProtKB-ARBA"/>
</dbReference>
<feature type="compositionally biased region" description="Pro residues" evidence="1">
    <location>
        <begin position="214"/>
        <end position="233"/>
    </location>
</feature>
<feature type="region of interest" description="Disordered" evidence="1">
    <location>
        <begin position="179"/>
        <end position="236"/>
    </location>
</feature>
<dbReference type="InterPro" id="IPR036514">
    <property type="entry name" value="SGNH_hydro_sf"/>
</dbReference>
<organism evidence="2 3">
    <name type="scientific">Bradyrhizobium guangdongense</name>
    <dbReference type="NCBI Taxonomy" id="1325090"/>
    <lineage>
        <taxon>Bacteria</taxon>
        <taxon>Pseudomonadati</taxon>
        <taxon>Pseudomonadota</taxon>
        <taxon>Alphaproteobacteria</taxon>
        <taxon>Hyphomicrobiales</taxon>
        <taxon>Nitrobacteraceae</taxon>
        <taxon>Bradyrhizobium</taxon>
    </lineage>
</organism>
<dbReference type="RefSeq" id="WP_128965279.1">
    <property type="nucleotide sequence ID" value="NZ_BMHC01000014.1"/>
</dbReference>
<dbReference type="SUPFAM" id="SSF52266">
    <property type="entry name" value="SGNH hydrolase"/>
    <property type="match status" value="1"/>
</dbReference>
<evidence type="ECO:0000313" key="2">
    <source>
        <dbReference type="EMBL" id="GGI29190.1"/>
    </source>
</evidence>
<dbReference type="Proteomes" id="UP000625079">
    <property type="component" value="Unassembled WGS sequence"/>
</dbReference>
<proteinExistence type="predicted"/>
<evidence type="ECO:0000256" key="1">
    <source>
        <dbReference type="SAM" id="MobiDB-lite"/>
    </source>
</evidence>
<reference evidence="2" key="1">
    <citation type="journal article" date="2014" name="Int. J. Syst. Evol. Microbiol.">
        <title>Complete genome sequence of Corynebacterium casei LMG S-19264T (=DSM 44701T), isolated from a smear-ripened cheese.</title>
        <authorList>
            <consortium name="US DOE Joint Genome Institute (JGI-PGF)"/>
            <person name="Walter F."/>
            <person name="Albersmeier A."/>
            <person name="Kalinowski J."/>
            <person name="Ruckert C."/>
        </authorList>
    </citation>
    <scope>NUCLEOTIDE SEQUENCE</scope>
    <source>
        <strain evidence="2">CGMCC 1.15034</strain>
    </source>
</reference>
<name>A0AA87WCW1_9BRAD</name>